<feature type="domain" description="Peptidase M48" evidence="7">
    <location>
        <begin position="65"/>
        <end position="249"/>
    </location>
</feature>
<dbReference type="InterPro" id="IPR051156">
    <property type="entry name" value="Mito/Outer_Membr_Metalloprot"/>
</dbReference>
<evidence type="ECO:0000256" key="6">
    <source>
        <dbReference type="RuleBase" id="RU003983"/>
    </source>
</evidence>
<reference evidence="8 9" key="1">
    <citation type="submission" date="2019-02" db="EMBL/GenBank/DDBJ databases">
        <title>Halieaceae_genomes.</title>
        <authorList>
            <person name="Li S.-H."/>
        </authorList>
    </citation>
    <scope>NUCLEOTIDE SEQUENCE [LARGE SCALE GENOMIC DNA]</scope>
    <source>
        <strain evidence="8 9">JH123</strain>
    </source>
</reference>
<evidence type="ECO:0000259" key="7">
    <source>
        <dbReference type="Pfam" id="PF01435"/>
    </source>
</evidence>
<evidence type="ECO:0000313" key="9">
    <source>
        <dbReference type="Proteomes" id="UP001317963"/>
    </source>
</evidence>
<dbReference type="PROSITE" id="PS51257">
    <property type="entry name" value="PROKAR_LIPOPROTEIN"/>
    <property type="match status" value="1"/>
</dbReference>
<keyword evidence="9" id="KW-1185">Reference proteome</keyword>
<protein>
    <submittedName>
        <fullName evidence="8">M48 family peptidase</fullName>
    </submittedName>
</protein>
<dbReference type="Gene3D" id="3.30.2010.10">
    <property type="entry name" value="Metalloproteases ('zincins'), catalytic domain"/>
    <property type="match status" value="1"/>
</dbReference>
<comment type="cofactor">
    <cofactor evidence="6">
        <name>Zn(2+)</name>
        <dbReference type="ChEBI" id="CHEBI:29105"/>
    </cofactor>
    <text evidence="6">Binds 1 zinc ion per subunit.</text>
</comment>
<dbReference type="Proteomes" id="UP001317963">
    <property type="component" value="Chromosome"/>
</dbReference>
<dbReference type="CDD" id="cd07331">
    <property type="entry name" value="M48C_Oma1_like"/>
    <property type="match status" value="1"/>
</dbReference>
<keyword evidence="3 6" id="KW-0378">Hydrolase</keyword>
<gene>
    <name evidence="8" type="ORF">E0F26_01995</name>
</gene>
<name>A0ABY6Q5P2_9GAMM</name>
<comment type="similarity">
    <text evidence="6">Belongs to the peptidase M48 family.</text>
</comment>
<dbReference type="InterPro" id="IPR001915">
    <property type="entry name" value="Peptidase_M48"/>
</dbReference>
<keyword evidence="2" id="KW-0479">Metal-binding</keyword>
<sequence length="272" mass="29509">MRLFKITAGSFLICLLTACSTSPTGRSQFLIVSPESAIQQSRGAYRQAVETIREEEKLSKDRALEARIRRIAGRVVTAAVEDFPRSAGWEWSVVVVDDDETVNAWCMAGGRMAAYTGLFEQLKLTDAEFAQIMGHEISHALANHTAERMSRAMAIQLGLIAVSAATDQSQSASQGAELLAQVALELPNSRTAEREADRLGMRLATQAGYDPEAAVTLWQKMASLGDDRPPAFLSTHPAPNDRQAQLNAMIPAMRALNPTGSKLPATNIRIAN</sequence>
<evidence type="ECO:0000256" key="4">
    <source>
        <dbReference type="ARBA" id="ARBA00022833"/>
    </source>
</evidence>
<evidence type="ECO:0000256" key="3">
    <source>
        <dbReference type="ARBA" id="ARBA00022801"/>
    </source>
</evidence>
<dbReference type="Pfam" id="PF01435">
    <property type="entry name" value="Peptidase_M48"/>
    <property type="match status" value="1"/>
</dbReference>
<dbReference type="PANTHER" id="PTHR22726:SF1">
    <property type="entry name" value="METALLOENDOPEPTIDASE OMA1, MITOCHONDRIAL"/>
    <property type="match status" value="1"/>
</dbReference>
<organism evidence="8 9">
    <name type="scientific">Candidatus Paraluminiphilus aquimaris</name>
    <dbReference type="NCBI Taxonomy" id="2518994"/>
    <lineage>
        <taxon>Bacteria</taxon>
        <taxon>Pseudomonadati</taxon>
        <taxon>Pseudomonadota</taxon>
        <taxon>Gammaproteobacteria</taxon>
        <taxon>Cellvibrionales</taxon>
        <taxon>Halieaceae</taxon>
        <taxon>Candidatus Paraluminiphilus</taxon>
    </lineage>
</organism>
<accession>A0ABY6Q5P2</accession>
<keyword evidence="1 6" id="KW-0645">Protease</keyword>
<dbReference type="EMBL" id="CP036501">
    <property type="protein sequence ID" value="UZP73576.1"/>
    <property type="molecule type" value="Genomic_DNA"/>
</dbReference>
<evidence type="ECO:0000313" key="8">
    <source>
        <dbReference type="EMBL" id="UZP73576.1"/>
    </source>
</evidence>
<keyword evidence="4 6" id="KW-0862">Zinc</keyword>
<evidence type="ECO:0000256" key="2">
    <source>
        <dbReference type="ARBA" id="ARBA00022723"/>
    </source>
</evidence>
<proteinExistence type="inferred from homology"/>
<evidence type="ECO:0000256" key="1">
    <source>
        <dbReference type="ARBA" id="ARBA00022670"/>
    </source>
</evidence>
<dbReference type="PANTHER" id="PTHR22726">
    <property type="entry name" value="METALLOENDOPEPTIDASE OMA1"/>
    <property type="match status" value="1"/>
</dbReference>
<evidence type="ECO:0000256" key="5">
    <source>
        <dbReference type="ARBA" id="ARBA00023049"/>
    </source>
</evidence>
<keyword evidence="5 6" id="KW-0482">Metalloprotease</keyword>